<feature type="region of interest" description="Disordered" evidence="1">
    <location>
        <begin position="131"/>
        <end position="182"/>
    </location>
</feature>
<sequence length="265" mass="27285">MSRAERAEGALLVLILLVVGAAAGWASFTHVHDWTMANSPTGTPDAFGWVNACVSELVPVAALLEIRRRHRAGAPTGYPLALLIGAACLSLAAQLAVAKPGVSGWLLSAVPALAFMALVKLVFARTPAVAAPTHRQAPADAPAEPTLTEDTPGPSEAFPGPVSTPAPPAVAPPPRPRPPVIPPGVRTLTVVARVGTPPAMPDPVAAPLTTADRVSAVLTETPDATPAQIAARLGVSERTVRRYLPADKVPTRRRRPAKVPAPATA</sequence>
<evidence type="ECO:0000313" key="4">
    <source>
        <dbReference type="Proteomes" id="UP001180973"/>
    </source>
</evidence>
<evidence type="ECO:0008006" key="5">
    <source>
        <dbReference type="Google" id="ProtNLM"/>
    </source>
</evidence>
<keyword evidence="2" id="KW-0472">Membrane</keyword>
<reference evidence="3" key="1">
    <citation type="submission" date="2023-09" db="EMBL/GenBank/DDBJ databases">
        <title>30 novel species of actinomycetes from the DSMZ collection.</title>
        <authorList>
            <person name="Nouioui I."/>
        </authorList>
    </citation>
    <scope>NUCLEOTIDE SEQUENCE</scope>
    <source>
        <strain evidence="3">DSM 115977</strain>
    </source>
</reference>
<keyword evidence="2" id="KW-0812">Transmembrane</keyword>
<protein>
    <recommendedName>
        <fullName evidence="5">Homeodomain-like domain-containing protein</fullName>
    </recommendedName>
</protein>
<evidence type="ECO:0000256" key="1">
    <source>
        <dbReference type="SAM" id="MobiDB-lite"/>
    </source>
</evidence>
<feature type="region of interest" description="Disordered" evidence="1">
    <location>
        <begin position="246"/>
        <end position="265"/>
    </location>
</feature>
<dbReference type="Proteomes" id="UP001180973">
    <property type="component" value="Unassembled WGS sequence"/>
</dbReference>
<accession>A0ABU2X5W7</accession>
<comment type="caution">
    <text evidence="3">The sequence shown here is derived from an EMBL/GenBank/DDBJ whole genome shotgun (WGS) entry which is preliminary data.</text>
</comment>
<evidence type="ECO:0000256" key="2">
    <source>
        <dbReference type="SAM" id="Phobius"/>
    </source>
</evidence>
<name>A0ABU2X5W7_9ACTN</name>
<evidence type="ECO:0000313" key="3">
    <source>
        <dbReference type="EMBL" id="MDT0532642.1"/>
    </source>
</evidence>
<feature type="transmembrane region" description="Helical" evidence="2">
    <location>
        <begin position="78"/>
        <end position="98"/>
    </location>
</feature>
<organism evidence="3 4">
    <name type="scientific">Micromonospora reichwaldensis</name>
    <dbReference type="NCBI Taxonomy" id="3075516"/>
    <lineage>
        <taxon>Bacteria</taxon>
        <taxon>Bacillati</taxon>
        <taxon>Actinomycetota</taxon>
        <taxon>Actinomycetes</taxon>
        <taxon>Micromonosporales</taxon>
        <taxon>Micromonosporaceae</taxon>
        <taxon>Micromonospora</taxon>
    </lineage>
</organism>
<dbReference type="RefSeq" id="WP_311414364.1">
    <property type="nucleotide sequence ID" value="NZ_JAVRFL010000043.1"/>
</dbReference>
<dbReference type="EMBL" id="JAVRFL010000043">
    <property type="protein sequence ID" value="MDT0532642.1"/>
    <property type="molecule type" value="Genomic_DNA"/>
</dbReference>
<keyword evidence="2" id="KW-1133">Transmembrane helix</keyword>
<keyword evidence="4" id="KW-1185">Reference proteome</keyword>
<feature type="compositionally biased region" description="Pro residues" evidence="1">
    <location>
        <begin position="162"/>
        <end position="182"/>
    </location>
</feature>
<feature type="transmembrane region" description="Helical" evidence="2">
    <location>
        <begin position="104"/>
        <end position="123"/>
    </location>
</feature>
<proteinExistence type="predicted"/>
<feature type="transmembrane region" description="Helical" evidence="2">
    <location>
        <begin position="46"/>
        <end position="66"/>
    </location>
</feature>
<gene>
    <name evidence="3" type="ORF">RM555_26950</name>
</gene>